<dbReference type="STRING" id="493475.GARC_5283"/>
<dbReference type="InterPro" id="IPR036188">
    <property type="entry name" value="FAD/NAD-bd_sf"/>
</dbReference>
<dbReference type="InterPro" id="IPR033856">
    <property type="entry name" value="Trp_halogen"/>
</dbReference>
<reference evidence="3 4" key="1">
    <citation type="journal article" date="2017" name="Antonie Van Leeuwenhoek">
        <title>Rhizobium rhizosphaerae sp. nov., a novel species isolated from rice rhizosphere.</title>
        <authorList>
            <person name="Zhao J.J."/>
            <person name="Zhang J."/>
            <person name="Zhang R.J."/>
            <person name="Zhang C.W."/>
            <person name="Yin H.Q."/>
            <person name="Zhang X.X."/>
        </authorList>
    </citation>
    <scope>NUCLEOTIDE SEQUENCE [LARGE SCALE GENOMIC DNA]</scope>
    <source>
        <strain evidence="3 4">BSs20135</strain>
    </source>
</reference>
<dbReference type="SUPFAM" id="SSF51905">
    <property type="entry name" value="FAD/NAD(P)-binding domain"/>
    <property type="match status" value="1"/>
</dbReference>
<dbReference type="PANTHER" id="PTHR43747">
    <property type="entry name" value="FAD-BINDING PROTEIN"/>
    <property type="match status" value="1"/>
</dbReference>
<feature type="binding site" evidence="2">
    <location>
        <position position="337"/>
    </location>
    <ligand>
        <name>FAD</name>
        <dbReference type="ChEBI" id="CHEBI:57692"/>
    </ligand>
</feature>
<dbReference type="InterPro" id="IPR006905">
    <property type="entry name" value="Flavin_halogenase"/>
</dbReference>
<feature type="active site" evidence="1">
    <location>
        <position position="82"/>
    </location>
</feature>
<evidence type="ECO:0000313" key="3">
    <source>
        <dbReference type="EMBL" id="GAC22218.1"/>
    </source>
</evidence>
<evidence type="ECO:0000256" key="2">
    <source>
        <dbReference type="PIRSR" id="PIRSR011396-2"/>
    </source>
</evidence>
<dbReference type="EMBL" id="BAEO01000069">
    <property type="protein sequence ID" value="GAC22218.1"/>
    <property type="molecule type" value="Genomic_DNA"/>
</dbReference>
<feature type="binding site" evidence="2">
    <location>
        <position position="189"/>
    </location>
    <ligand>
        <name>FAD</name>
        <dbReference type="ChEBI" id="CHEBI:57692"/>
    </ligand>
</feature>
<protein>
    <submittedName>
        <fullName evidence="3">Tryptophan halogenase, putative</fullName>
    </submittedName>
</protein>
<evidence type="ECO:0000313" key="4">
    <source>
        <dbReference type="Proteomes" id="UP000006327"/>
    </source>
</evidence>
<sequence length="504" mass="56840">MNTTLTANKHIVILGGGTAGWMAANLMAAKWQKIGIQITLVESPAIGTIGVGEGSTPQLKSFFDQIGVEEHEWMPACNATYKNGIRFNGWSSRPGFESYFHPFASRIDAFSAPALFYNSIHRRKGINVDCHPDRFYLSAKLAEQHKTPIPDHNFPFPIGYGYHFDANLLGQFLANKGIAKGVKHIQGKVLNVGMQTNGDIANLQLDDGNTIIGDIFVDCSGFNGVLIQKALKVPFVSFKDNLFNDSAVAIPSPTSQPLRSQTISTTMKYGWAWDIPLTNRVGNGYVYSSQHCTAEQAEIELRTKLNLLDSEVAARHLKMKVGRVEKHWYRNCLAVGLSQGFIEPLEATALHFVQETIEGFIEANEKSNFSNTHQDEFNQQINQRFEGIRDYIVAHYRLSSRDDTDYWRENSANPHISNQLKRIVKGWMAAEDITQTIQQAKIQSYYPPFSWLCILSGYGIFPEQLSDVPQDNVAHKYDLDYVDDFIQRSSLNFNDHKTFLDLHY</sequence>
<keyword evidence="2" id="KW-0274">FAD</keyword>
<dbReference type="eggNOG" id="COG0654">
    <property type="taxonomic scope" value="Bacteria"/>
</dbReference>
<dbReference type="GO" id="GO:0000166">
    <property type="term" value="F:nucleotide binding"/>
    <property type="evidence" value="ECO:0007669"/>
    <property type="project" value="UniProtKB-KW"/>
</dbReference>
<keyword evidence="4" id="KW-1185">Reference proteome</keyword>
<dbReference type="Gene3D" id="3.50.50.60">
    <property type="entry name" value="FAD/NAD(P)-binding domain"/>
    <property type="match status" value="1"/>
</dbReference>
<dbReference type="GO" id="GO:0004497">
    <property type="term" value="F:monooxygenase activity"/>
    <property type="evidence" value="ECO:0007669"/>
    <property type="project" value="InterPro"/>
</dbReference>
<dbReference type="Pfam" id="PF04820">
    <property type="entry name" value="Trp_halogenase"/>
    <property type="match status" value="1"/>
</dbReference>
<evidence type="ECO:0000256" key="1">
    <source>
        <dbReference type="PIRSR" id="PIRSR011396-1"/>
    </source>
</evidence>
<keyword evidence="2" id="KW-0285">Flavoprotein</keyword>
<keyword evidence="2" id="KW-0547">Nucleotide-binding</keyword>
<dbReference type="RefSeq" id="WP_007625889.1">
    <property type="nucleotide sequence ID" value="NZ_BAEO01000069.1"/>
</dbReference>
<dbReference type="PIRSF" id="PIRSF011396">
    <property type="entry name" value="Trp_halogenase"/>
    <property type="match status" value="1"/>
</dbReference>
<proteinExistence type="predicted"/>
<dbReference type="PANTHER" id="PTHR43747:SF4">
    <property type="entry name" value="FLAVIN-DEPENDENT TRYPTOPHAN HALOGENASE"/>
    <property type="match status" value="1"/>
</dbReference>
<organism evidence="3 4">
    <name type="scientific">Paraglaciecola arctica BSs20135</name>
    <dbReference type="NCBI Taxonomy" id="493475"/>
    <lineage>
        <taxon>Bacteria</taxon>
        <taxon>Pseudomonadati</taxon>
        <taxon>Pseudomonadota</taxon>
        <taxon>Gammaproteobacteria</taxon>
        <taxon>Alteromonadales</taxon>
        <taxon>Alteromonadaceae</taxon>
        <taxon>Paraglaciecola</taxon>
    </lineage>
</organism>
<dbReference type="OrthoDB" id="7178350at2"/>
<accession>K6YZN6</accession>
<feature type="binding site" evidence="2">
    <location>
        <position position="346"/>
    </location>
    <ligand>
        <name>L-tryptophan</name>
        <dbReference type="ChEBI" id="CHEBI:57912"/>
    </ligand>
</feature>
<feature type="binding site" evidence="2">
    <location>
        <position position="82"/>
    </location>
    <ligand>
        <name>7-chloro-L-tryptophan</name>
        <dbReference type="ChEBI" id="CHEBI:58713"/>
    </ligand>
</feature>
<name>K6YZN6_9ALTE</name>
<comment type="caution">
    <text evidence="3">The sequence shown here is derived from an EMBL/GenBank/DDBJ whole genome shotgun (WGS) entry which is preliminary data.</text>
</comment>
<gene>
    <name evidence="3" type="ORF">GARC_5283</name>
</gene>
<dbReference type="AlphaFoldDB" id="K6YZN6"/>
<dbReference type="Proteomes" id="UP000006327">
    <property type="component" value="Unassembled WGS sequence"/>
</dbReference>
<feature type="binding site" evidence="2">
    <location>
        <begin position="16"/>
        <end position="19"/>
    </location>
    <ligand>
        <name>FAD</name>
        <dbReference type="ChEBI" id="CHEBI:57692"/>
    </ligand>
</feature>
<dbReference type="InterPro" id="IPR050816">
    <property type="entry name" value="Flavin-dep_Halogenase_NPB"/>
</dbReference>